<dbReference type="GO" id="GO:0003824">
    <property type="term" value="F:catalytic activity"/>
    <property type="evidence" value="ECO:0007669"/>
    <property type="project" value="InterPro"/>
</dbReference>
<keyword evidence="4" id="KW-0408">Iron</keyword>
<dbReference type="SFLD" id="SFLDS00029">
    <property type="entry name" value="Radical_SAM"/>
    <property type="match status" value="1"/>
</dbReference>
<evidence type="ECO:0000259" key="6">
    <source>
        <dbReference type="PROSITE" id="PS51918"/>
    </source>
</evidence>
<evidence type="ECO:0000256" key="1">
    <source>
        <dbReference type="ARBA" id="ARBA00001966"/>
    </source>
</evidence>
<dbReference type="AlphaFoldDB" id="A0A2M7VHN2"/>
<keyword evidence="3" id="KW-0479">Metal-binding</keyword>
<comment type="cofactor">
    <cofactor evidence="1">
        <name>[4Fe-4S] cluster</name>
        <dbReference type="ChEBI" id="CHEBI:49883"/>
    </cofactor>
</comment>
<sequence>ALAGKGNIKDVAGIYYRENGRIISTPPRELIRDLDSLPFPAREKFPLDRYKTHPPYGLKNPYMHMITSRGCPYGCAYCSKSVFGRMLRMRSVSRVVDEIEELIKKYKVKEIKFYDDDFTLDMKRAEAICDEILKRKITIPWSCTTRVDLVTEPLLKKMKLAGCWLIAYGVESGCQDLIDLIGKNIKLEQVKKAFDWSRQTGIKTLAYFMVGLPGETGQSIEKTIEFSKKLNPDFVNWSLTTIFPATPLKEIVKERVKTKGRIVHYSSNSKDMYRLNWDQEPLFIYEENIPIPELKKYVTRAYIEFYLRPKYIFSQLLKIRSARELIYYFKAFLNMLKTFYGAKQIKSG</sequence>
<gene>
    <name evidence="7" type="ORF">COX74_03150</name>
</gene>
<dbReference type="InterPro" id="IPR034466">
    <property type="entry name" value="Methyltransferase_Class_B"/>
</dbReference>
<evidence type="ECO:0000313" key="8">
    <source>
        <dbReference type="Proteomes" id="UP000229364"/>
    </source>
</evidence>
<dbReference type="CDD" id="cd01335">
    <property type="entry name" value="Radical_SAM"/>
    <property type="match status" value="1"/>
</dbReference>
<evidence type="ECO:0000256" key="2">
    <source>
        <dbReference type="ARBA" id="ARBA00022691"/>
    </source>
</evidence>
<proteinExistence type="predicted"/>
<keyword evidence="5" id="KW-0411">Iron-sulfur</keyword>
<dbReference type="GO" id="GO:0046872">
    <property type="term" value="F:metal ion binding"/>
    <property type="evidence" value="ECO:0007669"/>
    <property type="project" value="UniProtKB-KW"/>
</dbReference>
<dbReference type="GO" id="GO:0051539">
    <property type="term" value="F:4 iron, 4 sulfur cluster binding"/>
    <property type="evidence" value="ECO:0007669"/>
    <property type="project" value="UniProtKB-KW"/>
</dbReference>
<name>A0A2M7VHN2_9BACT</name>
<comment type="caution">
    <text evidence="7">The sequence shown here is derived from an EMBL/GenBank/DDBJ whole genome shotgun (WGS) entry which is preliminary data.</text>
</comment>
<dbReference type="SFLD" id="SFLDG01123">
    <property type="entry name" value="methyltransferase_(Class_B)"/>
    <property type="match status" value="1"/>
</dbReference>
<evidence type="ECO:0000256" key="3">
    <source>
        <dbReference type="ARBA" id="ARBA00022723"/>
    </source>
</evidence>
<dbReference type="PANTHER" id="PTHR43409:SF16">
    <property type="entry name" value="SLR0320 PROTEIN"/>
    <property type="match status" value="1"/>
</dbReference>
<dbReference type="SMART" id="SM00729">
    <property type="entry name" value="Elp3"/>
    <property type="match status" value="1"/>
</dbReference>
<dbReference type="InterPro" id="IPR051198">
    <property type="entry name" value="BchE-like"/>
</dbReference>
<accession>A0A2M7VHN2</accession>
<dbReference type="Proteomes" id="UP000229364">
    <property type="component" value="Unassembled WGS sequence"/>
</dbReference>
<dbReference type="PANTHER" id="PTHR43409">
    <property type="entry name" value="ANAEROBIC MAGNESIUM-PROTOPORPHYRIN IX MONOMETHYL ESTER CYCLASE-RELATED"/>
    <property type="match status" value="1"/>
</dbReference>
<evidence type="ECO:0000313" key="7">
    <source>
        <dbReference type="EMBL" id="PJA01352.1"/>
    </source>
</evidence>
<dbReference type="PROSITE" id="PS51918">
    <property type="entry name" value="RADICAL_SAM"/>
    <property type="match status" value="1"/>
</dbReference>
<dbReference type="InterPro" id="IPR058240">
    <property type="entry name" value="rSAM_sf"/>
</dbReference>
<dbReference type="InterPro" id="IPR007197">
    <property type="entry name" value="rSAM"/>
</dbReference>
<dbReference type="Pfam" id="PF04055">
    <property type="entry name" value="Radical_SAM"/>
    <property type="match status" value="1"/>
</dbReference>
<feature type="non-terminal residue" evidence="7">
    <location>
        <position position="1"/>
    </location>
</feature>
<evidence type="ECO:0000256" key="5">
    <source>
        <dbReference type="ARBA" id="ARBA00023014"/>
    </source>
</evidence>
<dbReference type="InterPro" id="IPR023404">
    <property type="entry name" value="rSAM_horseshoe"/>
</dbReference>
<protein>
    <recommendedName>
        <fullName evidence="6">Radical SAM core domain-containing protein</fullName>
    </recommendedName>
</protein>
<dbReference type="GO" id="GO:0005829">
    <property type="term" value="C:cytosol"/>
    <property type="evidence" value="ECO:0007669"/>
    <property type="project" value="TreeGrafter"/>
</dbReference>
<organism evidence="7 8">
    <name type="scientific">bacterium (Candidatus Gribaldobacteria) CG_4_10_14_0_2_um_filter_41_16</name>
    <dbReference type="NCBI Taxonomy" id="2014265"/>
    <lineage>
        <taxon>Bacteria</taxon>
        <taxon>Candidatus Gribaldobacteria</taxon>
    </lineage>
</organism>
<feature type="domain" description="Radical SAM core" evidence="6">
    <location>
        <begin position="57"/>
        <end position="276"/>
    </location>
</feature>
<dbReference type="Gene3D" id="3.80.30.20">
    <property type="entry name" value="tm_1862 like domain"/>
    <property type="match status" value="1"/>
</dbReference>
<dbReference type="SFLD" id="SFLDG01082">
    <property type="entry name" value="B12-binding_domain_containing"/>
    <property type="match status" value="1"/>
</dbReference>
<reference evidence="8" key="1">
    <citation type="submission" date="2017-09" db="EMBL/GenBank/DDBJ databases">
        <title>Depth-based differentiation of microbial function through sediment-hosted aquifers and enrichment of novel symbionts in the deep terrestrial subsurface.</title>
        <authorList>
            <person name="Probst A.J."/>
            <person name="Ladd B."/>
            <person name="Jarett J.K."/>
            <person name="Geller-Mcgrath D.E."/>
            <person name="Sieber C.M.K."/>
            <person name="Emerson J.B."/>
            <person name="Anantharaman K."/>
            <person name="Thomas B.C."/>
            <person name="Malmstrom R."/>
            <person name="Stieglmeier M."/>
            <person name="Klingl A."/>
            <person name="Woyke T."/>
            <person name="Ryan C.M."/>
            <person name="Banfield J.F."/>
        </authorList>
    </citation>
    <scope>NUCLEOTIDE SEQUENCE [LARGE SCALE GENOMIC DNA]</scope>
</reference>
<evidence type="ECO:0000256" key="4">
    <source>
        <dbReference type="ARBA" id="ARBA00023004"/>
    </source>
</evidence>
<dbReference type="InterPro" id="IPR006638">
    <property type="entry name" value="Elp3/MiaA/NifB-like_rSAM"/>
</dbReference>
<keyword evidence="2" id="KW-0949">S-adenosyl-L-methionine</keyword>
<dbReference type="EMBL" id="PFPR01000079">
    <property type="protein sequence ID" value="PJA01352.1"/>
    <property type="molecule type" value="Genomic_DNA"/>
</dbReference>
<dbReference type="SUPFAM" id="SSF102114">
    <property type="entry name" value="Radical SAM enzymes"/>
    <property type="match status" value="1"/>
</dbReference>